<organism evidence="1">
    <name type="scientific">viral metagenome</name>
    <dbReference type="NCBI Taxonomy" id="1070528"/>
    <lineage>
        <taxon>unclassified sequences</taxon>
        <taxon>metagenomes</taxon>
        <taxon>organismal metagenomes</taxon>
    </lineage>
</organism>
<accession>A0A6C0BX40</accession>
<proteinExistence type="predicted"/>
<sequence>MDIDKLLKALDNEDNSKLLNLTNKKLKEMKFEILKELDLTRNELIEYMTKLKDYQYIDEINEIRYGRFIRWIPLKDPENIHLATGGVVCEIKVLDTGVSIICKNFAKKHYHLIFDECLIFQKLSDQEQVLLSALDHLESTSEHT</sequence>
<protein>
    <submittedName>
        <fullName evidence="1">Uncharacterized protein</fullName>
    </submittedName>
</protein>
<dbReference type="EMBL" id="MN739261">
    <property type="protein sequence ID" value="QHS95978.1"/>
    <property type="molecule type" value="Genomic_DNA"/>
</dbReference>
<evidence type="ECO:0000313" key="1">
    <source>
        <dbReference type="EMBL" id="QHS95978.1"/>
    </source>
</evidence>
<dbReference type="AlphaFoldDB" id="A0A6C0BX40"/>
<reference evidence="1" key="1">
    <citation type="journal article" date="2020" name="Nature">
        <title>Giant virus diversity and host interactions through global metagenomics.</title>
        <authorList>
            <person name="Schulz F."/>
            <person name="Roux S."/>
            <person name="Paez-Espino D."/>
            <person name="Jungbluth S."/>
            <person name="Walsh D.A."/>
            <person name="Denef V.J."/>
            <person name="McMahon K.D."/>
            <person name="Konstantinidis K.T."/>
            <person name="Eloe-Fadrosh E.A."/>
            <person name="Kyrpides N.C."/>
            <person name="Woyke T."/>
        </authorList>
    </citation>
    <scope>NUCLEOTIDE SEQUENCE</scope>
    <source>
        <strain evidence="1">GVMAG-M-3300019093-7</strain>
    </source>
</reference>
<name>A0A6C0BX40_9ZZZZ</name>